<evidence type="ECO:0000313" key="3">
    <source>
        <dbReference type="Proteomes" id="UP000285146"/>
    </source>
</evidence>
<name>A0A423X7K0_9PEZI</name>
<proteinExistence type="predicted"/>
<comment type="caution">
    <text evidence="2">The sequence shown here is derived from an EMBL/GenBank/DDBJ whole genome shotgun (WGS) entry which is preliminary data.</text>
</comment>
<keyword evidence="3" id="KW-1185">Reference proteome</keyword>
<dbReference type="Pfam" id="PF05630">
    <property type="entry name" value="NPP1"/>
    <property type="match status" value="1"/>
</dbReference>
<gene>
    <name evidence="2" type="ORF">VPNG_05617</name>
</gene>
<reference evidence="2 3" key="1">
    <citation type="submission" date="2015-09" db="EMBL/GenBank/DDBJ databases">
        <title>Host preference determinants of Valsa canker pathogens revealed by comparative genomics.</title>
        <authorList>
            <person name="Yin Z."/>
            <person name="Huang L."/>
        </authorList>
    </citation>
    <scope>NUCLEOTIDE SEQUENCE [LARGE SCALE GENOMIC DNA]</scope>
    <source>
        <strain evidence="2 3">SXYLt</strain>
    </source>
</reference>
<protein>
    <recommendedName>
        <fullName evidence="4">Necrosis inducing protein (NPP1)</fullName>
    </recommendedName>
</protein>
<dbReference type="STRING" id="1230097.A0A423X7K0"/>
<feature type="signal peptide" evidence="1">
    <location>
        <begin position="1"/>
        <end position="23"/>
    </location>
</feature>
<feature type="chain" id="PRO_5019535521" description="Necrosis inducing protein (NPP1)" evidence="1">
    <location>
        <begin position="24"/>
        <end position="276"/>
    </location>
</feature>
<keyword evidence="1" id="KW-0732">Signal</keyword>
<sequence>MAIRKFVVLGLLTCLFTNKSVRAAALPLPWMLGPPDPLPECAPADELKWQPVLDYDKDGCYNVAAIGADGRISEGLPLYYSVPAHCRDERDMDRSNVYSRKRCSHDWCIYLYDYYFEKDESDFMKGHVHDWEHVAVWVSDDKAQYVSASAHGFYNTLPASDVLFEGTHPKMVYHKDGDSTHAFRFGHIQDNMIENHKGVWFRSPLISYHGFPEGLRAQLYAHHFGHATMGTRDANFTKDVILALPRDTQVLANFLVDDDRAESDCLETCGYCDEVD</sequence>
<dbReference type="EMBL" id="LKEB01000026">
    <property type="protein sequence ID" value="ROW11753.1"/>
    <property type="molecule type" value="Genomic_DNA"/>
</dbReference>
<accession>A0A423X7K0</accession>
<dbReference type="Proteomes" id="UP000285146">
    <property type="component" value="Unassembled WGS sequence"/>
</dbReference>
<dbReference type="PANTHER" id="PTHR33657">
    <property type="entry name" value="DOMAIN PROTEIN, PUTATIVE (AFU_ORTHOLOGUE AFUA_5G00600)-RELATED"/>
    <property type="match status" value="1"/>
</dbReference>
<evidence type="ECO:0000313" key="2">
    <source>
        <dbReference type="EMBL" id="ROW11753.1"/>
    </source>
</evidence>
<dbReference type="AlphaFoldDB" id="A0A423X7K0"/>
<evidence type="ECO:0008006" key="4">
    <source>
        <dbReference type="Google" id="ProtNLM"/>
    </source>
</evidence>
<dbReference type="OrthoDB" id="89086at2759"/>
<evidence type="ECO:0000256" key="1">
    <source>
        <dbReference type="SAM" id="SignalP"/>
    </source>
</evidence>
<dbReference type="InterPro" id="IPR008701">
    <property type="entry name" value="NPP1"/>
</dbReference>
<dbReference type="InParanoid" id="A0A423X7K0"/>
<dbReference type="PANTHER" id="PTHR33657:SF6">
    <property type="entry name" value="SECRETED PROTEIN"/>
    <property type="match status" value="1"/>
</dbReference>
<organism evidence="2 3">
    <name type="scientific">Cytospora leucostoma</name>
    <dbReference type="NCBI Taxonomy" id="1230097"/>
    <lineage>
        <taxon>Eukaryota</taxon>
        <taxon>Fungi</taxon>
        <taxon>Dikarya</taxon>
        <taxon>Ascomycota</taxon>
        <taxon>Pezizomycotina</taxon>
        <taxon>Sordariomycetes</taxon>
        <taxon>Sordariomycetidae</taxon>
        <taxon>Diaporthales</taxon>
        <taxon>Cytosporaceae</taxon>
        <taxon>Cytospora</taxon>
    </lineage>
</organism>